<accession>A0AAV5JZL2</accession>
<sequence length="253" mass="27883">MKEITGALEKELRTKQVCSEMEYVSPECANGDQSGHDTILTLNEGVEGKVKTRRHKGREKATQAKASHLDGLNWEVLVVDKPVVNAFCLPSGKIVVFTGLLEHFKSDDELATIIGHEVAHAVARHSAETLTKNIWIAIVQLIIHQFISDLSIDTSNTISKFLLKLPFSRKMEMEADYIGLLLIAAAGFDPRVAPTVYKKLGKLSGNKTSKLEDYLSTHPSGKKRAESLAKAKVMGDAIRIFKEIRAGRGDEGF</sequence>
<evidence type="ECO:0000256" key="2">
    <source>
        <dbReference type="ARBA" id="ARBA00022723"/>
    </source>
</evidence>
<dbReference type="GO" id="GO:0016020">
    <property type="term" value="C:membrane"/>
    <property type="evidence" value="ECO:0007669"/>
    <property type="project" value="TreeGrafter"/>
</dbReference>
<gene>
    <name evidence="8" type="ORF">SLEP1_g26974</name>
</gene>
<keyword evidence="3 6" id="KW-0378">Hydrolase</keyword>
<dbReference type="AlphaFoldDB" id="A0AAV5JZL2"/>
<dbReference type="GO" id="GO:0051603">
    <property type="term" value="P:proteolysis involved in protein catabolic process"/>
    <property type="evidence" value="ECO:0007669"/>
    <property type="project" value="TreeGrafter"/>
</dbReference>
<feature type="domain" description="Peptidase M48" evidence="7">
    <location>
        <begin position="58"/>
        <end position="230"/>
    </location>
</feature>
<evidence type="ECO:0000256" key="3">
    <source>
        <dbReference type="ARBA" id="ARBA00022801"/>
    </source>
</evidence>
<comment type="caution">
    <text evidence="8">The sequence shown here is derived from an EMBL/GenBank/DDBJ whole genome shotgun (WGS) entry which is preliminary data.</text>
</comment>
<dbReference type="EMBL" id="BPVZ01000045">
    <property type="protein sequence ID" value="GKV16316.1"/>
    <property type="molecule type" value="Genomic_DNA"/>
</dbReference>
<proteinExistence type="inferred from homology"/>
<dbReference type="Gene3D" id="3.30.2010.10">
    <property type="entry name" value="Metalloproteases ('zincins'), catalytic domain"/>
    <property type="match status" value="1"/>
</dbReference>
<keyword evidence="9" id="KW-1185">Reference proteome</keyword>
<reference evidence="8 9" key="1">
    <citation type="journal article" date="2021" name="Commun. Biol.">
        <title>The genome of Shorea leprosula (Dipterocarpaceae) highlights the ecological relevance of drought in aseasonal tropical rainforests.</title>
        <authorList>
            <person name="Ng K.K.S."/>
            <person name="Kobayashi M.J."/>
            <person name="Fawcett J.A."/>
            <person name="Hatakeyama M."/>
            <person name="Paape T."/>
            <person name="Ng C.H."/>
            <person name="Ang C.C."/>
            <person name="Tnah L.H."/>
            <person name="Lee C.T."/>
            <person name="Nishiyama T."/>
            <person name="Sese J."/>
            <person name="O'Brien M.J."/>
            <person name="Copetti D."/>
            <person name="Mohd Noor M.I."/>
            <person name="Ong R.C."/>
            <person name="Putra M."/>
            <person name="Sireger I.Z."/>
            <person name="Indrioko S."/>
            <person name="Kosugi Y."/>
            <person name="Izuno A."/>
            <person name="Isagi Y."/>
            <person name="Lee S.L."/>
            <person name="Shimizu K.K."/>
        </authorList>
    </citation>
    <scope>NUCLEOTIDE SEQUENCE [LARGE SCALE GENOMIC DNA]</scope>
    <source>
        <strain evidence="8">214</strain>
    </source>
</reference>
<keyword evidence="5 6" id="KW-0482">Metalloprotease</keyword>
<organism evidence="8 9">
    <name type="scientific">Rubroshorea leprosula</name>
    <dbReference type="NCBI Taxonomy" id="152421"/>
    <lineage>
        <taxon>Eukaryota</taxon>
        <taxon>Viridiplantae</taxon>
        <taxon>Streptophyta</taxon>
        <taxon>Embryophyta</taxon>
        <taxon>Tracheophyta</taxon>
        <taxon>Spermatophyta</taxon>
        <taxon>Magnoliopsida</taxon>
        <taxon>eudicotyledons</taxon>
        <taxon>Gunneridae</taxon>
        <taxon>Pentapetalae</taxon>
        <taxon>rosids</taxon>
        <taxon>malvids</taxon>
        <taxon>Malvales</taxon>
        <taxon>Dipterocarpaceae</taxon>
        <taxon>Rubroshorea</taxon>
    </lineage>
</organism>
<dbReference type="PANTHER" id="PTHR22726">
    <property type="entry name" value="METALLOENDOPEPTIDASE OMA1"/>
    <property type="match status" value="1"/>
</dbReference>
<evidence type="ECO:0000313" key="9">
    <source>
        <dbReference type="Proteomes" id="UP001054252"/>
    </source>
</evidence>
<dbReference type="InterPro" id="IPR051156">
    <property type="entry name" value="Mito/Outer_Membr_Metalloprot"/>
</dbReference>
<dbReference type="Proteomes" id="UP001054252">
    <property type="component" value="Unassembled WGS sequence"/>
</dbReference>
<evidence type="ECO:0000256" key="5">
    <source>
        <dbReference type="ARBA" id="ARBA00023049"/>
    </source>
</evidence>
<dbReference type="Pfam" id="PF01435">
    <property type="entry name" value="Peptidase_M48"/>
    <property type="match status" value="1"/>
</dbReference>
<protein>
    <recommendedName>
        <fullName evidence="7">Peptidase M48 domain-containing protein</fullName>
    </recommendedName>
</protein>
<keyword evidence="4 6" id="KW-0862">Zinc</keyword>
<evidence type="ECO:0000256" key="6">
    <source>
        <dbReference type="RuleBase" id="RU003983"/>
    </source>
</evidence>
<evidence type="ECO:0000256" key="1">
    <source>
        <dbReference type="ARBA" id="ARBA00022670"/>
    </source>
</evidence>
<dbReference type="GO" id="GO:0004222">
    <property type="term" value="F:metalloendopeptidase activity"/>
    <property type="evidence" value="ECO:0007669"/>
    <property type="project" value="InterPro"/>
</dbReference>
<dbReference type="CDD" id="cd07331">
    <property type="entry name" value="M48C_Oma1_like"/>
    <property type="match status" value="1"/>
</dbReference>
<dbReference type="PANTHER" id="PTHR22726:SF1">
    <property type="entry name" value="METALLOENDOPEPTIDASE OMA1, MITOCHONDRIAL"/>
    <property type="match status" value="1"/>
</dbReference>
<comment type="cofactor">
    <cofactor evidence="6">
        <name>Zn(2+)</name>
        <dbReference type="ChEBI" id="CHEBI:29105"/>
    </cofactor>
    <text evidence="6">Binds 1 zinc ion per subunit.</text>
</comment>
<evidence type="ECO:0000256" key="4">
    <source>
        <dbReference type="ARBA" id="ARBA00022833"/>
    </source>
</evidence>
<keyword evidence="1 6" id="KW-0645">Protease</keyword>
<dbReference type="GO" id="GO:0046872">
    <property type="term" value="F:metal ion binding"/>
    <property type="evidence" value="ECO:0007669"/>
    <property type="project" value="UniProtKB-KW"/>
</dbReference>
<comment type="similarity">
    <text evidence="6">Belongs to the peptidase M48 family.</text>
</comment>
<evidence type="ECO:0000259" key="7">
    <source>
        <dbReference type="Pfam" id="PF01435"/>
    </source>
</evidence>
<name>A0AAV5JZL2_9ROSI</name>
<dbReference type="InterPro" id="IPR001915">
    <property type="entry name" value="Peptidase_M48"/>
</dbReference>
<evidence type="ECO:0000313" key="8">
    <source>
        <dbReference type="EMBL" id="GKV16316.1"/>
    </source>
</evidence>
<keyword evidence="2" id="KW-0479">Metal-binding</keyword>